<evidence type="ECO:0000313" key="3">
    <source>
        <dbReference type="Proteomes" id="UP000243799"/>
    </source>
</evidence>
<accession>A0A1I1CKK2</accession>
<dbReference type="Proteomes" id="UP000243799">
    <property type="component" value="Unassembled WGS sequence"/>
</dbReference>
<dbReference type="RefSeq" id="WP_091679421.1">
    <property type="nucleotide sequence ID" value="NZ_FOKG01000034.1"/>
</dbReference>
<organism evidence="2 3">
    <name type="scientific">Amycolatopsis marina</name>
    <dbReference type="NCBI Taxonomy" id="490629"/>
    <lineage>
        <taxon>Bacteria</taxon>
        <taxon>Bacillati</taxon>
        <taxon>Actinomycetota</taxon>
        <taxon>Actinomycetes</taxon>
        <taxon>Pseudonocardiales</taxon>
        <taxon>Pseudonocardiaceae</taxon>
        <taxon>Amycolatopsis</taxon>
    </lineage>
</organism>
<reference evidence="3" key="1">
    <citation type="submission" date="2016-10" db="EMBL/GenBank/DDBJ databases">
        <authorList>
            <person name="Varghese N."/>
            <person name="Submissions S."/>
        </authorList>
    </citation>
    <scope>NUCLEOTIDE SEQUENCE [LARGE SCALE GENOMIC DNA]</scope>
    <source>
        <strain evidence="3">CGMCC 4.3568</strain>
    </source>
</reference>
<feature type="transmembrane region" description="Helical" evidence="1">
    <location>
        <begin position="20"/>
        <end position="40"/>
    </location>
</feature>
<evidence type="ECO:0000256" key="1">
    <source>
        <dbReference type="SAM" id="Phobius"/>
    </source>
</evidence>
<proteinExistence type="predicted"/>
<evidence type="ECO:0000313" key="2">
    <source>
        <dbReference type="EMBL" id="SFB63239.1"/>
    </source>
</evidence>
<keyword evidence="1" id="KW-0472">Membrane</keyword>
<protein>
    <submittedName>
        <fullName evidence="2">Uncharacterized protein</fullName>
    </submittedName>
</protein>
<dbReference type="STRING" id="490629.SAMN05216266_1345"/>
<dbReference type="EMBL" id="FOKG01000034">
    <property type="protein sequence ID" value="SFB63239.1"/>
    <property type="molecule type" value="Genomic_DNA"/>
</dbReference>
<keyword evidence="1" id="KW-0812">Transmembrane</keyword>
<name>A0A1I1CKK2_9PSEU</name>
<dbReference type="AlphaFoldDB" id="A0A1I1CKK2"/>
<sequence length="79" mass="8189">MGLDTAATLWCSASAGALNWGGILLMSLGAQWYILFNVIAEASAIPSDLREAAAVVAETHPAGNLPRLFTGGIPPPLLR</sequence>
<keyword evidence="1" id="KW-1133">Transmembrane helix</keyword>
<dbReference type="OrthoDB" id="9806809at2"/>
<gene>
    <name evidence="2" type="ORF">SAMN05216266_1345</name>
</gene>
<keyword evidence="3" id="KW-1185">Reference proteome</keyword>